<gene>
    <name evidence="6" type="ORF">ENT72_08260</name>
    <name evidence="5" type="ORF">ENU12_01585</name>
    <name evidence="4" type="ORF">JM64_00950</name>
</gene>
<organism evidence="4 7">
    <name type="scientific">Fervidobacterium pennivorans</name>
    <dbReference type="NCBI Taxonomy" id="93466"/>
    <lineage>
        <taxon>Bacteria</taxon>
        <taxon>Thermotogati</taxon>
        <taxon>Thermotogota</taxon>
        <taxon>Thermotogae</taxon>
        <taxon>Thermotogales</taxon>
        <taxon>Fervidobacteriaceae</taxon>
        <taxon>Fervidobacterium</taxon>
    </lineage>
</organism>
<dbReference type="EMBL" id="DSZT01000270">
    <property type="protein sequence ID" value="HGU42885.1"/>
    <property type="molecule type" value="Genomic_DNA"/>
</dbReference>
<dbReference type="OrthoDB" id="9788221at2"/>
<evidence type="ECO:0000313" key="4">
    <source>
        <dbReference type="EMBL" id="ANE40747.1"/>
    </source>
</evidence>
<dbReference type="Gene3D" id="3.10.310.10">
    <property type="entry name" value="Diaminopimelate Epimerase, Chain A, domain 1"/>
    <property type="match status" value="2"/>
</dbReference>
<evidence type="ECO:0000313" key="6">
    <source>
        <dbReference type="EMBL" id="HGU42885.1"/>
    </source>
</evidence>
<dbReference type="EMBL" id="DTBH01000037">
    <property type="protein sequence ID" value="HGQ76625.1"/>
    <property type="molecule type" value="Genomic_DNA"/>
</dbReference>
<keyword evidence="2" id="KW-0413">Isomerase</keyword>
<dbReference type="EMBL" id="CP011393">
    <property type="protein sequence ID" value="ANE40747.1"/>
    <property type="molecule type" value="Genomic_DNA"/>
</dbReference>
<dbReference type="PANTHER" id="PTHR13774:SF39">
    <property type="entry name" value="BIOSYNTHESIS PROTEIN, PUTATIVE-RELATED"/>
    <property type="match status" value="1"/>
</dbReference>
<dbReference type="Pfam" id="PF02567">
    <property type="entry name" value="PhzC-PhzF"/>
    <property type="match status" value="1"/>
</dbReference>
<accession>A0A172T171</accession>
<sequence>MNFFVVDAFTQAPFLGNPAGVVILGPKDTLDENVMQNIAKEVRFSETAFVKAKNDKEFVLRYFTPVAEVDLCGHATIASFKVLEYLGLVNQGCIYKAHTRAGTIDISIEKGIVMMEQATPSLGDELDTNEISRIANILGISQKDIGDSKYNLKPKVVSTGLWDLLIPVKSRDILFSLSPDFEEISEYCRMNEIVSFHVFTLDEDRALANCRDFAPLYGIPEEAATGTANGALIYYLYKYGIVEPEKIYEIIQGETMGRKSNIFAKVHFKDGVYKAYVGGNAKIVIEGNLLIF</sequence>
<dbReference type="GO" id="GO:0016853">
    <property type="term" value="F:isomerase activity"/>
    <property type="evidence" value="ECO:0007669"/>
    <property type="project" value="UniProtKB-KW"/>
</dbReference>
<protein>
    <submittedName>
        <fullName evidence="4">Epimerase</fullName>
    </submittedName>
    <submittedName>
        <fullName evidence="5">PhzF family phenazine biosynthesis protein</fullName>
    </submittedName>
</protein>
<reference evidence="5" key="2">
    <citation type="journal article" date="2020" name="mSystems">
        <title>Genome- and Community-Level Interaction Insights into Carbon Utilization and Element Cycling Functions of Hydrothermarchaeota in Hydrothermal Sediment.</title>
        <authorList>
            <person name="Zhou Z."/>
            <person name="Liu Y."/>
            <person name="Xu W."/>
            <person name="Pan J."/>
            <person name="Luo Z.H."/>
            <person name="Li M."/>
        </authorList>
    </citation>
    <scope>NUCLEOTIDE SEQUENCE [LARGE SCALE GENOMIC DNA]</scope>
    <source>
        <strain evidence="6">SpSt-604</strain>
        <strain evidence="5">SpSt-640</strain>
    </source>
</reference>
<evidence type="ECO:0000256" key="1">
    <source>
        <dbReference type="ARBA" id="ARBA00008270"/>
    </source>
</evidence>
<comment type="similarity">
    <text evidence="1">Belongs to the PhzF family.</text>
</comment>
<name>A0A172T171_FERPE</name>
<proteinExistence type="inferred from homology"/>
<evidence type="ECO:0000256" key="3">
    <source>
        <dbReference type="PIRSR" id="PIRSR016184-1"/>
    </source>
</evidence>
<dbReference type="AlphaFoldDB" id="A0A172T171"/>
<dbReference type="PIRSF" id="PIRSF016184">
    <property type="entry name" value="PhzC_PhzF"/>
    <property type="match status" value="1"/>
</dbReference>
<feature type="active site" evidence="3">
    <location>
        <position position="46"/>
    </location>
</feature>
<dbReference type="NCBIfam" id="TIGR00654">
    <property type="entry name" value="PhzF_family"/>
    <property type="match status" value="1"/>
</dbReference>
<dbReference type="PATRIC" id="fig|93466.3.peg.232"/>
<dbReference type="PANTHER" id="PTHR13774">
    <property type="entry name" value="PHENAZINE BIOSYNTHESIS PROTEIN"/>
    <property type="match status" value="1"/>
</dbReference>
<evidence type="ECO:0000256" key="2">
    <source>
        <dbReference type="ARBA" id="ARBA00023235"/>
    </source>
</evidence>
<reference evidence="4 7" key="1">
    <citation type="submission" date="2014-08" db="EMBL/GenBank/DDBJ databases">
        <title>Fervidobacterium pennivorans DYC genome.</title>
        <authorList>
            <person name="Wushke S."/>
        </authorList>
    </citation>
    <scope>NUCLEOTIDE SEQUENCE [LARGE SCALE GENOMIC DNA]</scope>
    <source>
        <strain evidence="4 7">DYC</strain>
    </source>
</reference>
<dbReference type="GO" id="GO:0005737">
    <property type="term" value="C:cytoplasm"/>
    <property type="evidence" value="ECO:0007669"/>
    <property type="project" value="TreeGrafter"/>
</dbReference>
<dbReference type="SUPFAM" id="SSF54506">
    <property type="entry name" value="Diaminopimelate epimerase-like"/>
    <property type="match status" value="1"/>
</dbReference>
<evidence type="ECO:0000313" key="7">
    <source>
        <dbReference type="Proteomes" id="UP000077096"/>
    </source>
</evidence>
<evidence type="ECO:0000313" key="5">
    <source>
        <dbReference type="EMBL" id="HGQ76625.1"/>
    </source>
</evidence>
<dbReference type="InterPro" id="IPR003719">
    <property type="entry name" value="Phenazine_PhzF-like"/>
</dbReference>
<dbReference type="KEGG" id="fng:JM64_00950"/>
<dbReference type="Proteomes" id="UP000077096">
    <property type="component" value="Chromosome"/>
</dbReference>